<keyword evidence="3 5" id="KW-1133">Transmembrane helix</keyword>
<dbReference type="RefSeq" id="WP_101461629.1">
    <property type="nucleotide sequence ID" value="NZ_CP025408.1"/>
</dbReference>
<keyword evidence="4 5" id="KW-0472">Membrane</keyword>
<evidence type="ECO:0000256" key="3">
    <source>
        <dbReference type="ARBA" id="ARBA00022989"/>
    </source>
</evidence>
<dbReference type="Proteomes" id="UP000233742">
    <property type="component" value="Chromosome"/>
</dbReference>
<sequence>MFLLILGVILWWAAHLWKRAAPGNRAAFGDQGKMIVTGTLIVSIILMVWGYRVADGPVWWGPSPALTGINNLLVLLGFYLFAAAGMKTRITRHIRHPQLTGFALWAFAHLLVNGDLPSLALFGGLLAWALLEMAVLNRAEPDWTPAHPAPFRKEGMAIVGTLLVFGVVALIHTWLGYNPFGA</sequence>
<feature type="transmembrane region" description="Helical" evidence="5">
    <location>
        <begin position="157"/>
        <end position="177"/>
    </location>
</feature>
<dbReference type="AlphaFoldDB" id="A0A2K9EKM4"/>
<comment type="subcellular location">
    <subcellularLocation>
        <location evidence="1">Membrane</location>
        <topology evidence="1">Multi-pass membrane protein</topology>
    </subcellularLocation>
</comment>
<feature type="domain" description="NnrU" evidence="6">
    <location>
        <begin position="3"/>
        <end position="178"/>
    </location>
</feature>
<keyword evidence="2 5" id="KW-0812">Transmembrane</keyword>
<gene>
    <name evidence="7" type="ORF">CUV01_17715</name>
</gene>
<keyword evidence="8" id="KW-1185">Reference proteome</keyword>
<evidence type="ECO:0000313" key="7">
    <source>
        <dbReference type="EMBL" id="AUH34969.1"/>
    </source>
</evidence>
<evidence type="ECO:0000259" key="6">
    <source>
        <dbReference type="Pfam" id="PF07298"/>
    </source>
</evidence>
<evidence type="ECO:0000256" key="1">
    <source>
        <dbReference type="ARBA" id="ARBA00004141"/>
    </source>
</evidence>
<reference evidence="7 8" key="1">
    <citation type="submission" date="2017-12" db="EMBL/GenBank/DDBJ databases">
        <authorList>
            <person name="Hurst M.R.H."/>
        </authorList>
    </citation>
    <scope>NUCLEOTIDE SEQUENCE [LARGE SCALE GENOMIC DNA]</scope>
    <source>
        <strain evidence="7 8">BM15</strain>
    </source>
</reference>
<dbReference type="OrthoDB" id="5293641at2"/>
<evidence type="ECO:0000256" key="5">
    <source>
        <dbReference type="SAM" id="Phobius"/>
    </source>
</evidence>
<protein>
    <recommendedName>
        <fullName evidence="6">NnrU domain-containing protein</fullName>
    </recommendedName>
</protein>
<dbReference type="GO" id="GO:0016020">
    <property type="term" value="C:membrane"/>
    <property type="evidence" value="ECO:0007669"/>
    <property type="project" value="UniProtKB-SubCell"/>
</dbReference>
<evidence type="ECO:0000256" key="4">
    <source>
        <dbReference type="ARBA" id="ARBA00023136"/>
    </source>
</evidence>
<proteinExistence type="predicted"/>
<feature type="transmembrane region" description="Helical" evidence="5">
    <location>
        <begin position="63"/>
        <end position="82"/>
    </location>
</feature>
<dbReference type="Pfam" id="PF07298">
    <property type="entry name" value="NnrU"/>
    <property type="match status" value="1"/>
</dbReference>
<dbReference type="KEGG" id="paro:CUV01_17715"/>
<organism evidence="7 8">
    <name type="scientific">Paracoccus tegillarcae</name>
    <dbReference type="NCBI Taxonomy" id="1529068"/>
    <lineage>
        <taxon>Bacteria</taxon>
        <taxon>Pseudomonadati</taxon>
        <taxon>Pseudomonadota</taxon>
        <taxon>Alphaproteobacteria</taxon>
        <taxon>Rhodobacterales</taxon>
        <taxon>Paracoccaceae</taxon>
        <taxon>Paracoccus</taxon>
    </lineage>
</organism>
<evidence type="ECO:0000313" key="8">
    <source>
        <dbReference type="Proteomes" id="UP000233742"/>
    </source>
</evidence>
<dbReference type="EMBL" id="CP025408">
    <property type="protein sequence ID" value="AUH34969.1"/>
    <property type="molecule type" value="Genomic_DNA"/>
</dbReference>
<dbReference type="InterPro" id="IPR009915">
    <property type="entry name" value="NnrU_dom"/>
</dbReference>
<accession>A0A2K9EKM4</accession>
<evidence type="ECO:0000256" key="2">
    <source>
        <dbReference type="ARBA" id="ARBA00022692"/>
    </source>
</evidence>
<feature type="transmembrane region" description="Helical" evidence="5">
    <location>
        <begin position="34"/>
        <end position="51"/>
    </location>
</feature>
<name>A0A2K9EKM4_9RHOB</name>